<accession>A0ABY7RXW4</accession>
<dbReference type="Proteomes" id="UP001202717">
    <property type="component" value="Chromosome"/>
</dbReference>
<protein>
    <recommendedName>
        <fullName evidence="4">DUF4825 domain-containing protein</fullName>
    </recommendedName>
</protein>
<proteinExistence type="predicted"/>
<organism evidence="2 3">
    <name type="scientific">Psychroserpens ponticola</name>
    <dbReference type="NCBI Taxonomy" id="2932268"/>
    <lineage>
        <taxon>Bacteria</taxon>
        <taxon>Pseudomonadati</taxon>
        <taxon>Bacteroidota</taxon>
        <taxon>Flavobacteriia</taxon>
        <taxon>Flavobacteriales</taxon>
        <taxon>Flavobacteriaceae</taxon>
        <taxon>Psychroserpens</taxon>
    </lineage>
</organism>
<keyword evidence="1" id="KW-0812">Transmembrane</keyword>
<dbReference type="RefSeq" id="WP_249996348.1">
    <property type="nucleotide sequence ID" value="NZ_CP116221.1"/>
</dbReference>
<gene>
    <name evidence="2" type="ORF">MUN68_000285</name>
</gene>
<sequence>MATKRILKYIGIVLGILVIAFACFIAYGYYMFNTSLLPDNEPFEHASHYIDPETALLNEGFNICDENYILQYYNTQELPYPNGKNGFRNYINLAYVNDNYPDSGYLNIRFIINCEGEVGRFVIHENNLDLEPNTFSENLKNQLFKLTSEAKGWKPIFLHEDNRDSYMYVSYRIEHGEITEIIP</sequence>
<reference evidence="2 3" key="1">
    <citation type="submission" date="2023-01" db="EMBL/GenBank/DDBJ databases">
        <title>Psychroserpens ponticola sp. nov., isolated from seawater.</title>
        <authorList>
            <person name="Kristyanto S."/>
            <person name="Jung J."/>
            <person name="Kim J.M."/>
            <person name="Jeon C.O."/>
        </authorList>
    </citation>
    <scope>NUCLEOTIDE SEQUENCE [LARGE SCALE GENOMIC DNA]</scope>
    <source>
        <strain evidence="2 3">MSW6</strain>
    </source>
</reference>
<evidence type="ECO:0000313" key="2">
    <source>
        <dbReference type="EMBL" id="WCO01944.1"/>
    </source>
</evidence>
<evidence type="ECO:0000256" key="1">
    <source>
        <dbReference type="SAM" id="Phobius"/>
    </source>
</evidence>
<dbReference type="EMBL" id="CP116221">
    <property type="protein sequence ID" value="WCO01944.1"/>
    <property type="molecule type" value="Genomic_DNA"/>
</dbReference>
<keyword evidence="1" id="KW-1133">Transmembrane helix</keyword>
<dbReference type="PROSITE" id="PS51257">
    <property type="entry name" value="PROKAR_LIPOPROTEIN"/>
    <property type="match status" value="1"/>
</dbReference>
<keyword evidence="1" id="KW-0472">Membrane</keyword>
<evidence type="ECO:0000313" key="3">
    <source>
        <dbReference type="Proteomes" id="UP001202717"/>
    </source>
</evidence>
<name>A0ABY7RXW4_9FLAO</name>
<evidence type="ECO:0008006" key="4">
    <source>
        <dbReference type="Google" id="ProtNLM"/>
    </source>
</evidence>
<keyword evidence="3" id="KW-1185">Reference proteome</keyword>
<feature type="transmembrane region" description="Helical" evidence="1">
    <location>
        <begin position="12"/>
        <end position="32"/>
    </location>
</feature>